<reference evidence="1 2" key="1">
    <citation type="submission" date="2013-11" db="EMBL/GenBank/DDBJ databases">
        <title>The Genome Sequence of Phytophthora parasitica CJ01A1.</title>
        <authorList>
            <consortium name="The Broad Institute Genomics Platform"/>
            <person name="Russ C."/>
            <person name="Tyler B."/>
            <person name="Panabieres F."/>
            <person name="Shan W."/>
            <person name="Tripathy S."/>
            <person name="Grunwald N."/>
            <person name="Machado M."/>
            <person name="Johnson C.S."/>
            <person name="Walker B."/>
            <person name="Young S.K."/>
            <person name="Zeng Q."/>
            <person name="Gargeya S."/>
            <person name="Fitzgerald M."/>
            <person name="Haas B."/>
            <person name="Abouelleil A."/>
            <person name="Allen A.W."/>
            <person name="Alvarado L."/>
            <person name="Arachchi H.M."/>
            <person name="Berlin A.M."/>
            <person name="Chapman S.B."/>
            <person name="Gainer-Dewar J."/>
            <person name="Goldberg J."/>
            <person name="Griggs A."/>
            <person name="Gujja S."/>
            <person name="Hansen M."/>
            <person name="Howarth C."/>
            <person name="Imamovic A."/>
            <person name="Ireland A."/>
            <person name="Larimer J."/>
            <person name="McCowan C."/>
            <person name="Murphy C."/>
            <person name="Pearson M."/>
            <person name="Poon T.W."/>
            <person name="Priest M."/>
            <person name="Roberts A."/>
            <person name="Saif S."/>
            <person name="Shea T."/>
            <person name="Sisk P."/>
            <person name="Sykes S."/>
            <person name="Wortman J."/>
            <person name="Nusbaum C."/>
            <person name="Birren B."/>
        </authorList>
    </citation>
    <scope>NUCLEOTIDE SEQUENCE [LARGE SCALE GENOMIC DNA]</scope>
    <source>
        <strain evidence="1 2">CJ01A1</strain>
    </source>
</reference>
<accession>W2WBK0</accession>
<sequence>MVNKRSTVKAILDKVQVCRGETKSSIVIESYVDARMDLLRELLKLNDSNDRDSAIIEASNLHRATQNGGYVWVHESEMERLKGKLTPCAKISLSIRNVRGLREFGRVNLHKNVYYKWEITYGSDTMCCRNGRTNNAIWNGNAGLLWTSPTVELDALDAADTLGKYKLKVSVNRARHFFCRVLDLYKINETTLFQINTIPILPPGMASLRFAVVAQIDILYPHKYSFKIMNLFKHYSTIVIIVLLFRVIRPGAATGSRVKTHEVNESPSCSARTITMHSTIIPAPCTVNAECVQESGPDGSNSLYNFCDCGQQTYLKDAYLDTTYVL</sequence>
<organism evidence="1 2">
    <name type="scientific">Phytophthora nicotianae CJ01A1</name>
    <dbReference type="NCBI Taxonomy" id="1317063"/>
    <lineage>
        <taxon>Eukaryota</taxon>
        <taxon>Sar</taxon>
        <taxon>Stramenopiles</taxon>
        <taxon>Oomycota</taxon>
        <taxon>Peronosporomycetes</taxon>
        <taxon>Peronosporales</taxon>
        <taxon>Peronosporaceae</taxon>
        <taxon>Phytophthora</taxon>
    </lineage>
</organism>
<comment type="caution">
    <text evidence="1">The sequence shown here is derived from an EMBL/GenBank/DDBJ whole genome shotgun (WGS) entry which is preliminary data.</text>
</comment>
<proteinExistence type="predicted"/>
<dbReference type="OrthoDB" id="103833at2759"/>
<evidence type="ECO:0000313" key="1">
    <source>
        <dbReference type="EMBL" id="ETP06944.1"/>
    </source>
</evidence>
<dbReference type="AlphaFoldDB" id="W2WBK0"/>
<dbReference type="EMBL" id="ANIX01003364">
    <property type="protein sequence ID" value="ETP06944.1"/>
    <property type="molecule type" value="Genomic_DNA"/>
</dbReference>
<name>W2WBK0_PHYNI</name>
<gene>
    <name evidence="1" type="ORF">F441_16726</name>
</gene>
<protein>
    <submittedName>
        <fullName evidence="1">Uncharacterized protein</fullName>
    </submittedName>
</protein>
<dbReference type="Proteomes" id="UP000018958">
    <property type="component" value="Unassembled WGS sequence"/>
</dbReference>
<evidence type="ECO:0000313" key="2">
    <source>
        <dbReference type="Proteomes" id="UP000018958"/>
    </source>
</evidence>